<sequence length="118" mass="11986">MELVVHIQPKGNGHHLQLQAAGDGPVLGQAALPNLILIQEVLGLYKPLIKHDAAAVAVIHGGGDDAGVDEVQGLKGALPVPHGEVGNKGPVHQGIVFLGAGQLKALRQVGNGFLVAAV</sequence>
<proteinExistence type="predicted"/>
<reference evidence="1" key="1">
    <citation type="submission" date="2019-08" db="EMBL/GenBank/DDBJ databases">
        <authorList>
            <person name="Kucharzyk K."/>
            <person name="Murdoch R.W."/>
            <person name="Higgins S."/>
            <person name="Loffler F."/>
        </authorList>
    </citation>
    <scope>NUCLEOTIDE SEQUENCE</scope>
</reference>
<name>A0A645J1W5_9ZZZZ</name>
<dbReference type="EMBL" id="VSSQ01129261">
    <property type="protein sequence ID" value="MPN57581.1"/>
    <property type="molecule type" value="Genomic_DNA"/>
</dbReference>
<comment type="caution">
    <text evidence="1">The sequence shown here is derived from an EMBL/GenBank/DDBJ whole genome shotgun (WGS) entry which is preliminary data.</text>
</comment>
<accession>A0A645J1W5</accession>
<organism evidence="1">
    <name type="scientific">bioreactor metagenome</name>
    <dbReference type="NCBI Taxonomy" id="1076179"/>
    <lineage>
        <taxon>unclassified sequences</taxon>
        <taxon>metagenomes</taxon>
        <taxon>ecological metagenomes</taxon>
    </lineage>
</organism>
<evidence type="ECO:0000313" key="1">
    <source>
        <dbReference type="EMBL" id="MPN57581.1"/>
    </source>
</evidence>
<gene>
    <name evidence="1" type="ORF">SDC9_205275</name>
</gene>
<protein>
    <submittedName>
        <fullName evidence="1">Uncharacterized protein</fullName>
    </submittedName>
</protein>
<dbReference type="AlphaFoldDB" id="A0A645J1W5"/>